<reference evidence="3" key="1">
    <citation type="submission" date="2024-06" db="EMBL/GenBank/DDBJ databases">
        <title>Brevibacterium koreense sp. nov., isolated from jogae-jeotgal, a Korean fermented seafood.</title>
        <authorList>
            <person name="Whon T.W."/>
            <person name="Nam S."/>
            <person name="Kim Y."/>
        </authorList>
    </citation>
    <scope>NUCLEOTIDE SEQUENCE</scope>
    <source>
        <strain evidence="3">CBA3109</strain>
    </source>
</reference>
<gene>
    <name evidence="3" type="ORF">AAFP32_11940</name>
</gene>
<accession>A0AAU7UJP3</accession>
<dbReference type="AlphaFoldDB" id="A0AAU7UJP3"/>
<sequence length="132" mass="14498">MSNNPQGHNQNWNQQNPQGQQNQYYPQQPQADSFPNDPHAVRGVPPYHPGGVILTPEGYVITRAIKYKTLAKRGWSTAMFVLVALSALGTLIILALDPYYLGLALISTFMLAVGAGVIHMLESIVAELRRLG</sequence>
<proteinExistence type="predicted"/>
<evidence type="ECO:0000313" key="3">
    <source>
        <dbReference type="EMBL" id="XBV88264.1"/>
    </source>
</evidence>
<organism evidence="3">
    <name type="scientific">Brevibacterium koreense</name>
    <dbReference type="NCBI Taxonomy" id="3140787"/>
    <lineage>
        <taxon>Bacteria</taxon>
        <taxon>Bacillati</taxon>
        <taxon>Actinomycetota</taxon>
        <taxon>Actinomycetes</taxon>
        <taxon>Micrococcales</taxon>
        <taxon>Brevibacteriaceae</taxon>
        <taxon>Brevibacterium</taxon>
    </lineage>
</organism>
<evidence type="ECO:0000256" key="2">
    <source>
        <dbReference type="SAM" id="Phobius"/>
    </source>
</evidence>
<dbReference type="EMBL" id="CP158281">
    <property type="protein sequence ID" value="XBV88264.1"/>
    <property type="molecule type" value="Genomic_DNA"/>
</dbReference>
<name>A0AAU7UJP3_9MICO</name>
<feature type="transmembrane region" description="Helical" evidence="2">
    <location>
        <begin position="100"/>
        <end position="121"/>
    </location>
</feature>
<feature type="compositionally biased region" description="Low complexity" evidence="1">
    <location>
        <begin position="1"/>
        <end position="30"/>
    </location>
</feature>
<feature type="region of interest" description="Disordered" evidence="1">
    <location>
        <begin position="1"/>
        <end position="47"/>
    </location>
</feature>
<keyword evidence="2" id="KW-0472">Membrane</keyword>
<keyword evidence="2" id="KW-1133">Transmembrane helix</keyword>
<dbReference type="RefSeq" id="WP_350269303.1">
    <property type="nucleotide sequence ID" value="NZ_CP158281.1"/>
</dbReference>
<feature type="transmembrane region" description="Helical" evidence="2">
    <location>
        <begin position="75"/>
        <end position="94"/>
    </location>
</feature>
<evidence type="ECO:0000256" key="1">
    <source>
        <dbReference type="SAM" id="MobiDB-lite"/>
    </source>
</evidence>
<protein>
    <submittedName>
        <fullName evidence="3">Uncharacterized protein</fullName>
    </submittedName>
</protein>
<dbReference type="KEGG" id="bkr:AAFP32_11940"/>
<keyword evidence="2" id="KW-0812">Transmembrane</keyword>